<evidence type="ECO:0000313" key="1">
    <source>
        <dbReference type="EMBL" id="GAA0384241.1"/>
    </source>
</evidence>
<sequence length="389" mass="41502">MTAPISGAPERTARPAVRAQSLAQGTVGASLLSIERAHNGTGTWEAVHVQLSAVTLHDLIASDQAALFLGAPAVAFVLQTAAAGTDRYRTALRTLDTTVIALTERRLDHARARMQRGERPRPAEYDLLYGLTGLGAYLLRRAPHGDAVRHVLSYLVRLSEPLRDDGVQLPGWWTHLDPVGGSSFPGGHGNLGMAHGIAGPLALLSLAHHHGVVVDGHAEAIERICTWLDTFRQDDGGAWWPQWVTLSEQRDRTVAQPGPMRPSWCYGTPGLARAQQLAGIALGDAARQRMAEDALVDCLSDPAQLDQITDSGLCHGAAGLLHTAVRVAQDARRHELTARLPRLRELLLAQEPEGEEGLLRGSTGPELVAQAAASGGIPASGWDVCLLLA</sequence>
<dbReference type="RefSeq" id="WP_344018489.1">
    <property type="nucleotide sequence ID" value="NZ_BAAABX010000003.1"/>
</dbReference>
<comment type="caution">
    <text evidence="1">The sequence shown here is derived from an EMBL/GenBank/DDBJ whole genome shotgun (WGS) entry which is preliminary data.</text>
</comment>
<reference evidence="1 2" key="1">
    <citation type="journal article" date="2019" name="Int. J. Syst. Evol. Microbiol.">
        <title>The Global Catalogue of Microorganisms (GCM) 10K type strain sequencing project: providing services to taxonomists for standard genome sequencing and annotation.</title>
        <authorList>
            <consortium name="The Broad Institute Genomics Platform"/>
            <consortium name="The Broad Institute Genome Sequencing Center for Infectious Disease"/>
            <person name="Wu L."/>
            <person name="Ma J."/>
        </authorList>
    </citation>
    <scope>NUCLEOTIDE SEQUENCE [LARGE SCALE GENOMIC DNA]</scope>
    <source>
        <strain evidence="1 2">JCM 4788</strain>
    </source>
</reference>
<dbReference type="CDD" id="cd04793">
    <property type="entry name" value="LanC"/>
    <property type="match status" value="1"/>
</dbReference>
<gene>
    <name evidence="1" type="ORF">GCM10010357_01410</name>
</gene>
<dbReference type="PRINTS" id="PR01950">
    <property type="entry name" value="LANCSUPER"/>
</dbReference>
<name>A0ABN0Y6K9_9ACTN</name>
<dbReference type="EMBL" id="BAAABX010000003">
    <property type="protein sequence ID" value="GAA0384241.1"/>
    <property type="molecule type" value="Genomic_DNA"/>
</dbReference>
<protein>
    <submittedName>
        <fullName evidence="1">Lanthionine synthetase C family protein</fullName>
    </submittedName>
</protein>
<dbReference type="InterPro" id="IPR033889">
    <property type="entry name" value="LanC"/>
</dbReference>
<dbReference type="PRINTS" id="PR01955">
    <property type="entry name" value="LANCFRANKIA"/>
</dbReference>
<dbReference type="InterPro" id="IPR007822">
    <property type="entry name" value="LANC-like"/>
</dbReference>
<accession>A0ABN0Y6K9</accession>
<dbReference type="Gene3D" id="1.50.10.20">
    <property type="match status" value="1"/>
</dbReference>
<dbReference type="SUPFAM" id="SSF158745">
    <property type="entry name" value="LanC-like"/>
    <property type="match status" value="1"/>
</dbReference>
<dbReference type="Pfam" id="PF05147">
    <property type="entry name" value="LANC_like"/>
    <property type="match status" value="1"/>
</dbReference>
<keyword evidence="2" id="KW-1185">Reference proteome</keyword>
<evidence type="ECO:0000313" key="2">
    <source>
        <dbReference type="Proteomes" id="UP001500879"/>
    </source>
</evidence>
<proteinExistence type="predicted"/>
<organism evidence="1 2">
    <name type="scientific">Streptomyces luteireticuli</name>
    <dbReference type="NCBI Taxonomy" id="173858"/>
    <lineage>
        <taxon>Bacteria</taxon>
        <taxon>Bacillati</taxon>
        <taxon>Actinomycetota</taxon>
        <taxon>Actinomycetes</taxon>
        <taxon>Kitasatosporales</taxon>
        <taxon>Streptomycetaceae</taxon>
        <taxon>Streptomyces</taxon>
    </lineage>
</organism>
<dbReference type="SMART" id="SM01260">
    <property type="entry name" value="LANC_like"/>
    <property type="match status" value="1"/>
</dbReference>
<dbReference type="Proteomes" id="UP001500879">
    <property type="component" value="Unassembled WGS sequence"/>
</dbReference>